<organism evidence="1 2">
    <name type="scientific">Pyxicephalus adspersus</name>
    <name type="common">African bullfrog</name>
    <dbReference type="NCBI Taxonomy" id="30357"/>
    <lineage>
        <taxon>Eukaryota</taxon>
        <taxon>Metazoa</taxon>
        <taxon>Chordata</taxon>
        <taxon>Craniata</taxon>
        <taxon>Vertebrata</taxon>
        <taxon>Euteleostomi</taxon>
        <taxon>Amphibia</taxon>
        <taxon>Batrachia</taxon>
        <taxon>Anura</taxon>
        <taxon>Neobatrachia</taxon>
        <taxon>Ranoidea</taxon>
        <taxon>Pyxicephalidae</taxon>
        <taxon>Pyxicephalinae</taxon>
        <taxon>Pyxicephalus</taxon>
    </lineage>
</organism>
<dbReference type="AlphaFoldDB" id="A0AAV2ZV26"/>
<dbReference type="Proteomes" id="UP001181693">
    <property type="component" value="Unassembled WGS sequence"/>
</dbReference>
<comment type="caution">
    <text evidence="1">The sequence shown here is derived from an EMBL/GenBank/DDBJ whole genome shotgun (WGS) entry which is preliminary data.</text>
</comment>
<evidence type="ECO:0008006" key="3">
    <source>
        <dbReference type="Google" id="ProtNLM"/>
    </source>
</evidence>
<dbReference type="Gene3D" id="1.25.10.10">
    <property type="entry name" value="Leucine-rich Repeat Variant"/>
    <property type="match status" value="1"/>
</dbReference>
<accession>A0AAV2ZV26</accession>
<evidence type="ECO:0000313" key="2">
    <source>
        <dbReference type="Proteomes" id="UP001181693"/>
    </source>
</evidence>
<protein>
    <recommendedName>
        <fullName evidence="3">Meiosis inhibitor protein 1</fullName>
    </recommendedName>
</protein>
<dbReference type="PANTHER" id="PTHR12044">
    <property type="entry name" value="BCL2 INTERACTING MEDIATOR OF CELL DEATH"/>
    <property type="match status" value="1"/>
</dbReference>
<dbReference type="InterPro" id="IPR052133">
    <property type="entry name" value="Immune_Signaling-Apoptosis_Reg"/>
</dbReference>
<evidence type="ECO:0000313" key="1">
    <source>
        <dbReference type="EMBL" id="DBA18279.1"/>
    </source>
</evidence>
<gene>
    <name evidence="1" type="ORF">GDO54_016548</name>
</gene>
<sequence>MRLSRPVICFLAKLLDAIPNATEIFVADHYNLVEELPHGLMYPNEELKAAVCYLYGKLYSSQPATKQLSVHFTDKLCRLLLATLENAQTKELQINCMGLLKQLLNVDHFVPVIMNASVLLEESEDTPTLQAQNPLPFLLKKILLSKEEFLQIASAQCITAVLVHSPASYAPAFIYADIPEFLFENLLSRSEVLIWSIYCCLLLMTEESLFFTKGHTAYGIEAVLRSLRHVLKLNNKELQKQGLLLLTEILNRQPNEIKLFTNPGIFKAAIDVLQEAVSSSVLEATIEGTKAASAFLRKDHLSIPVQYDDLERLIRKMMECCADLPLTLLKRKKSVNRDGIKTVTRYGQLLTNILEGFHNACKLAMDCQSDFTAQDNAFTAPSSKSTNTLEAFTWFLLNACDNVCIPTVLKYYEHLPVPATMETFFSLLSDILTIVPTMKETISLKLGVYHDTNSYFYFFRNSNLNNACSVFLTNLCFTLWEIKAGQINDSGDEVYDILNKSMIHIEGNVAESLSVLLDSPDIHTTKDLRCHQQALICIACVAYLMEDRMVYICFHRFIPEKDLFWAVLAFLHSVQSQQYNVSTCVTRASLYLLVRCQDKCKDMNMMSVNVVCRLIENISEVRLVYFHHPLFIKFFFHYPQLLEKYGSQIMKLWMHKEDSSTVSEKNSNLIPTAHDSLNPILNILHSYPNALLVLLDLINNVSEDVADKGLLILKAFLRENDSFSSSNLLLNRLLRIFQEIVALPDTEVEKKLPLILRLLCLIQQKSQSDSQMDGTYFKLLYHVSSLTGKCNPCHVNILQPAFSFIYSSLHQSSTSCKMRATAMLLSNTPLIELLDKLVEYTWDETKIYPNELFGSLCCSALLMTSSLILFQKFYALQVHKTVKVDVHKIVNLISFKYKSAASNLMNTFLVQAAIDCLETLIEFVYDKEVDLALHITTHPWNRFVLLLSFSCEENIFVQPGILRFMALVS</sequence>
<dbReference type="InterPro" id="IPR011989">
    <property type="entry name" value="ARM-like"/>
</dbReference>
<dbReference type="EMBL" id="DYDO01000009">
    <property type="protein sequence ID" value="DBA18279.1"/>
    <property type="molecule type" value="Genomic_DNA"/>
</dbReference>
<dbReference type="InterPro" id="IPR016024">
    <property type="entry name" value="ARM-type_fold"/>
</dbReference>
<dbReference type="PANTHER" id="PTHR12044:SF14">
    <property type="entry name" value="MEIOTIC DOUBLE-STRANDED BREAK FORMATION PROTEIN 1"/>
    <property type="match status" value="1"/>
</dbReference>
<proteinExistence type="predicted"/>
<dbReference type="GO" id="GO:0007127">
    <property type="term" value="P:meiosis I"/>
    <property type="evidence" value="ECO:0007669"/>
    <property type="project" value="TreeGrafter"/>
</dbReference>
<dbReference type="SUPFAM" id="SSF48371">
    <property type="entry name" value="ARM repeat"/>
    <property type="match status" value="1"/>
</dbReference>
<keyword evidence="2" id="KW-1185">Reference proteome</keyword>
<name>A0AAV2ZV26_PYXAD</name>
<reference evidence="1" key="1">
    <citation type="thesis" date="2020" institute="ProQuest LLC" country="789 East Eisenhower Parkway, Ann Arbor, MI, USA">
        <title>Comparative Genomics and Chromosome Evolution.</title>
        <authorList>
            <person name="Mudd A.B."/>
        </authorList>
    </citation>
    <scope>NUCLEOTIDE SEQUENCE</scope>
    <source>
        <strain evidence="1">1538</strain>
        <tissue evidence="1">Blood</tissue>
    </source>
</reference>